<protein>
    <submittedName>
        <fullName evidence="1">Uncharacterized protein</fullName>
    </submittedName>
</protein>
<organism evidence="1 2">
    <name type="scientific">Methanococcus aeolicus (strain ATCC BAA-1280 / DSM 17508 / OCM 812 / Nankai-3)</name>
    <dbReference type="NCBI Taxonomy" id="419665"/>
    <lineage>
        <taxon>Archaea</taxon>
        <taxon>Methanobacteriati</taxon>
        <taxon>Methanobacteriota</taxon>
        <taxon>Methanomada group</taxon>
        <taxon>Methanococci</taxon>
        <taxon>Methanococcales</taxon>
        <taxon>Methanococcaceae</taxon>
        <taxon>Methanococcus</taxon>
    </lineage>
</organism>
<proteinExistence type="predicted"/>
<dbReference type="OrthoDB" id="65278at2157"/>
<gene>
    <name evidence="1" type="ordered locus">Maeo_0740</name>
</gene>
<accession>A6UV01</accession>
<dbReference type="Proteomes" id="UP000001106">
    <property type="component" value="Chromosome"/>
</dbReference>
<name>A6UV01_META3</name>
<dbReference type="eggNOG" id="arCOG06686">
    <property type="taxonomic scope" value="Archaea"/>
</dbReference>
<keyword evidence="2" id="KW-1185">Reference proteome</keyword>
<dbReference type="RefSeq" id="WP_011973455.1">
    <property type="nucleotide sequence ID" value="NC_009635.1"/>
</dbReference>
<dbReference type="KEGG" id="mae:Maeo_0740"/>
<dbReference type="GeneID" id="5326349"/>
<dbReference type="STRING" id="419665.Maeo_0740"/>
<dbReference type="EMBL" id="CP000743">
    <property type="protein sequence ID" value="ABR56323.1"/>
    <property type="molecule type" value="Genomic_DNA"/>
</dbReference>
<reference evidence="1" key="1">
    <citation type="submission" date="2007-06" db="EMBL/GenBank/DDBJ databases">
        <title>Complete sequence of Methanococcus aeolicus Nankai-3.</title>
        <authorList>
            <consortium name="US DOE Joint Genome Institute"/>
            <person name="Copeland A."/>
            <person name="Lucas S."/>
            <person name="Lapidus A."/>
            <person name="Barry K."/>
            <person name="Glavina del Rio T."/>
            <person name="Dalin E."/>
            <person name="Tice H."/>
            <person name="Pitluck S."/>
            <person name="Chain P."/>
            <person name="Malfatti S."/>
            <person name="Shin M."/>
            <person name="Vergez L."/>
            <person name="Schmutz J."/>
            <person name="Larimer F."/>
            <person name="Land M."/>
            <person name="Hauser L."/>
            <person name="Kyrpides N."/>
            <person name="Lykidis A."/>
            <person name="Sieprawska-Lupa M."/>
            <person name="Whitman W.B."/>
            <person name="Richardson P."/>
        </authorList>
    </citation>
    <scope>NUCLEOTIDE SEQUENCE [LARGE SCALE GENOMIC DNA]</scope>
    <source>
        <strain evidence="1">Nankai-3</strain>
    </source>
</reference>
<evidence type="ECO:0000313" key="2">
    <source>
        <dbReference type="Proteomes" id="UP000001106"/>
    </source>
</evidence>
<dbReference type="AlphaFoldDB" id="A6UV01"/>
<sequence>MKKYVFIVGIIFLLVNGCNAMNYKWSSTIPIEYIPLSSITSEKQFDYYLNNENIVIFYTDKNYLSSNDNIFMGNDDEKIIAMPKKILMPIDAEKGIYGIKPKKILMTNPINPDDKDILDFVGNYVSENNGSFAYINKVPPKYEQVVINGVAVQKVVPDENGEYAISVAKRKIKVDMIDDKLLTKKINSIKSLSELLNINITYISTGSENIKDIKKENIVDNNELNDLLNNYWFKKWYNNQYTHIQYTPSDVKTKYNAKNLDILAMSHYPMIYVDKAPETFENDPTGGYYPETISYEGPNNTGYWQKGAESENNYYHYEKGEPNWNDNDEYNSNWYYEGSSVSPANDTEMNNRYEYFNYWFVKNYAYALSENVDGLLLYSNDKTLYNMVFGKENKNMFWKLNIGDRVDYVVIPGHKEISKENNITIIKVPGLLNNEVYGVHYIKEYYLEPHNEEFGVYVADSIYYDKNKIYALKDNYTWICSFKNYADWSNKYTTNNIVIKKGNITTKYNENIKITIYNKNIKDINNKLFSKYSIEEYNNDLNKIVIENPPKRLGLNN</sequence>
<dbReference type="HOGENOM" id="CLU_024489_0_0_2"/>
<evidence type="ECO:0000313" key="1">
    <source>
        <dbReference type="EMBL" id="ABR56323.1"/>
    </source>
</evidence>